<evidence type="ECO:0000256" key="17">
    <source>
        <dbReference type="SAM" id="MobiDB-lite"/>
    </source>
</evidence>
<dbReference type="PANTHER" id="PTHR24394:SF58">
    <property type="entry name" value="ZINC FINGER AND BTB DOMAIN CONTAINING 33"/>
    <property type="match status" value="1"/>
</dbReference>
<evidence type="ECO:0000256" key="5">
    <source>
        <dbReference type="ARBA" id="ARBA00022499"/>
    </source>
</evidence>
<feature type="domain" description="C2H2-type" evidence="19">
    <location>
        <begin position="885"/>
        <end position="907"/>
    </location>
</feature>
<dbReference type="Pfam" id="PF00651">
    <property type="entry name" value="BTB"/>
    <property type="match status" value="1"/>
</dbReference>
<evidence type="ECO:0000256" key="13">
    <source>
        <dbReference type="ARBA" id="ARBA00023125"/>
    </source>
</evidence>
<feature type="compositionally biased region" description="Polar residues" evidence="17">
    <location>
        <begin position="603"/>
        <end position="615"/>
    </location>
</feature>
<dbReference type="FunFam" id="3.30.160.60:FF:000437">
    <property type="entry name" value="zinc finger and BTB domain-containing protein 38"/>
    <property type="match status" value="1"/>
</dbReference>
<evidence type="ECO:0000256" key="12">
    <source>
        <dbReference type="ARBA" id="ARBA00023015"/>
    </source>
</evidence>
<keyword evidence="7" id="KW-0479">Metal-binding</keyword>
<keyword evidence="3" id="KW-0158">Chromosome</keyword>
<dbReference type="InterPro" id="IPR011333">
    <property type="entry name" value="SKP1/BTB/POZ_sf"/>
</dbReference>
<keyword evidence="11" id="KW-0832">Ubl conjugation</keyword>
<evidence type="ECO:0000256" key="1">
    <source>
        <dbReference type="ARBA" id="ARBA00004123"/>
    </source>
</evidence>
<feature type="compositionally biased region" description="Pro residues" evidence="17">
    <location>
        <begin position="321"/>
        <end position="330"/>
    </location>
</feature>
<feature type="compositionally biased region" description="Acidic residues" evidence="17">
    <location>
        <begin position="830"/>
        <end position="840"/>
    </location>
</feature>
<keyword evidence="10" id="KW-0862">Zinc</keyword>
<feature type="region of interest" description="Disordered" evidence="17">
    <location>
        <begin position="657"/>
        <end position="682"/>
    </location>
</feature>
<evidence type="ECO:0000256" key="11">
    <source>
        <dbReference type="ARBA" id="ARBA00022843"/>
    </source>
</evidence>
<dbReference type="SMART" id="SM00225">
    <property type="entry name" value="BTB"/>
    <property type="match status" value="1"/>
</dbReference>
<feature type="domain" description="C2H2-type" evidence="19">
    <location>
        <begin position="395"/>
        <end position="422"/>
    </location>
</feature>
<evidence type="ECO:0000256" key="2">
    <source>
        <dbReference type="ARBA" id="ARBA00004286"/>
    </source>
</evidence>
<dbReference type="Gene3D" id="3.30.710.10">
    <property type="entry name" value="Potassium Channel Kv1.1, Chain A"/>
    <property type="match status" value="1"/>
</dbReference>
<dbReference type="GO" id="GO:0008270">
    <property type="term" value="F:zinc ion binding"/>
    <property type="evidence" value="ECO:0007669"/>
    <property type="project" value="UniProtKB-KW"/>
</dbReference>
<evidence type="ECO:0000256" key="4">
    <source>
        <dbReference type="ARBA" id="ARBA00022491"/>
    </source>
</evidence>
<dbReference type="SMART" id="SM00355">
    <property type="entry name" value="ZnF_C2H2"/>
    <property type="match status" value="7"/>
</dbReference>
<feature type="domain" description="BTB" evidence="18">
    <location>
        <begin position="30"/>
        <end position="98"/>
    </location>
</feature>
<dbReference type="InterPro" id="IPR036236">
    <property type="entry name" value="Znf_C2H2_sf"/>
</dbReference>
<feature type="domain" description="C2H2-type" evidence="19">
    <location>
        <begin position="935"/>
        <end position="962"/>
    </location>
</feature>
<feature type="compositionally biased region" description="Basic and acidic residues" evidence="17">
    <location>
        <begin position="736"/>
        <end position="763"/>
    </location>
</feature>
<protein>
    <recommendedName>
        <fullName evidence="22">Zinc finger and BTB domain-containing protein 4</fullName>
    </recommendedName>
</protein>
<feature type="region of interest" description="Disordered" evidence="17">
    <location>
        <begin position="306"/>
        <end position="338"/>
    </location>
</feature>
<evidence type="ECO:0000256" key="16">
    <source>
        <dbReference type="PROSITE-ProRule" id="PRU00042"/>
    </source>
</evidence>
<feature type="compositionally biased region" description="Pro residues" evidence="17">
    <location>
        <begin position="1048"/>
        <end position="1065"/>
    </location>
</feature>
<dbReference type="Pfam" id="PF00096">
    <property type="entry name" value="zf-C2H2"/>
    <property type="match status" value="1"/>
</dbReference>
<keyword evidence="6" id="KW-0597">Phosphoprotein</keyword>
<proteinExistence type="predicted"/>
<evidence type="ECO:0000256" key="6">
    <source>
        <dbReference type="ARBA" id="ARBA00022553"/>
    </source>
</evidence>
<feature type="region of interest" description="Disordered" evidence="17">
    <location>
        <begin position="200"/>
        <end position="241"/>
    </location>
</feature>
<keyword evidence="21" id="KW-1185">Reference proteome</keyword>
<evidence type="ECO:0000256" key="15">
    <source>
        <dbReference type="ARBA" id="ARBA00023242"/>
    </source>
</evidence>
<keyword evidence="12" id="KW-0805">Transcription regulation</keyword>
<gene>
    <name evidence="20" type="ORF">JRQ81_004504</name>
</gene>
<dbReference type="OrthoDB" id="8922241at2759"/>
<keyword evidence="15" id="KW-0539">Nucleus</keyword>
<name>A0A9Q0XFV3_9SAUR</name>
<keyword evidence="8" id="KW-0677">Repeat</keyword>
<dbReference type="EMBL" id="JAPFRF010000012">
    <property type="protein sequence ID" value="KAJ7313224.1"/>
    <property type="molecule type" value="Genomic_DNA"/>
</dbReference>
<keyword evidence="13" id="KW-0238">DNA-binding</keyword>
<evidence type="ECO:0000256" key="9">
    <source>
        <dbReference type="ARBA" id="ARBA00022771"/>
    </source>
</evidence>
<feature type="compositionally biased region" description="Low complexity" evidence="17">
    <location>
        <begin position="230"/>
        <end position="241"/>
    </location>
</feature>
<dbReference type="Gene3D" id="3.30.160.60">
    <property type="entry name" value="Classic Zinc Finger"/>
    <property type="match status" value="5"/>
</dbReference>
<comment type="subcellular location">
    <subcellularLocation>
        <location evidence="2">Chromosome</location>
    </subcellularLocation>
    <subcellularLocation>
        <location evidence="1">Nucleus</location>
    </subcellularLocation>
</comment>
<evidence type="ECO:0000256" key="14">
    <source>
        <dbReference type="ARBA" id="ARBA00023163"/>
    </source>
</evidence>
<dbReference type="PROSITE" id="PS50097">
    <property type="entry name" value="BTB"/>
    <property type="match status" value="1"/>
</dbReference>
<evidence type="ECO:0008006" key="22">
    <source>
        <dbReference type="Google" id="ProtNLM"/>
    </source>
</evidence>
<feature type="region of interest" description="Disordered" evidence="17">
    <location>
        <begin position="735"/>
        <end position="763"/>
    </location>
</feature>
<dbReference type="GO" id="GO:0003677">
    <property type="term" value="F:DNA binding"/>
    <property type="evidence" value="ECO:0007669"/>
    <property type="project" value="UniProtKB-KW"/>
</dbReference>
<dbReference type="GO" id="GO:0000981">
    <property type="term" value="F:DNA-binding transcription factor activity, RNA polymerase II-specific"/>
    <property type="evidence" value="ECO:0007669"/>
    <property type="project" value="TreeGrafter"/>
</dbReference>
<evidence type="ECO:0000313" key="20">
    <source>
        <dbReference type="EMBL" id="KAJ7313224.1"/>
    </source>
</evidence>
<dbReference type="PROSITE" id="PS50157">
    <property type="entry name" value="ZINC_FINGER_C2H2_2"/>
    <property type="match status" value="7"/>
</dbReference>
<dbReference type="AlphaFoldDB" id="A0A9Q0XFV3"/>
<evidence type="ECO:0000259" key="18">
    <source>
        <dbReference type="PROSITE" id="PS50097"/>
    </source>
</evidence>
<organism evidence="20 21">
    <name type="scientific">Phrynocephalus forsythii</name>
    <dbReference type="NCBI Taxonomy" id="171643"/>
    <lineage>
        <taxon>Eukaryota</taxon>
        <taxon>Metazoa</taxon>
        <taxon>Chordata</taxon>
        <taxon>Craniata</taxon>
        <taxon>Vertebrata</taxon>
        <taxon>Euteleostomi</taxon>
        <taxon>Lepidosauria</taxon>
        <taxon>Squamata</taxon>
        <taxon>Bifurcata</taxon>
        <taxon>Unidentata</taxon>
        <taxon>Episquamata</taxon>
        <taxon>Toxicofera</taxon>
        <taxon>Iguania</taxon>
        <taxon>Acrodonta</taxon>
        <taxon>Agamidae</taxon>
        <taxon>Agaminae</taxon>
        <taxon>Phrynocephalus</taxon>
    </lineage>
</organism>
<keyword evidence="5" id="KW-1017">Isopeptide bond</keyword>
<dbReference type="InterPro" id="IPR013087">
    <property type="entry name" value="Znf_C2H2_type"/>
</dbReference>
<keyword evidence="14" id="KW-0804">Transcription</keyword>
<dbReference type="FunFam" id="3.30.160.60:FF:000235">
    <property type="entry name" value="Zinc finger and BTB domain containing 38"/>
    <property type="match status" value="1"/>
</dbReference>
<evidence type="ECO:0000256" key="10">
    <source>
        <dbReference type="ARBA" id="ARBA00022833"/>
    </source>
</evidence>
<comment type="caution">
    <text evidence="20">The sequence shown here is derived from an EMBL/GenBank/DDBJ whole genome shotgun (WGS) entry which is preliminary data.</text>
</comment>
<feature type="compositionally biased region" description="Polar residues" evidence="17">
    <location>
        <begin position="998"/>
        <end position="1007"/>
    </location>
</feature>
<feature type="domain" description="C2H2-type" evidence="19">
    <location>
        <begin position="423"/>
        <end position="446"/>
    </location>
</feature>
<dbReference type="SUPFAM" id="SSF54695">
    <property type="entry name" value="POZ domain"/>
    <property type="match status" value="1"/>
</dbReference>
<dbReference type="GO" id="GO:0005694">
    <property type="term" value="C:chromosome"/>
    <property type="evidence" value="ECO:0007669"/>
    <property type="project" value="UniProtKB-SubCell"/>
</dbReference>
<evidence type="ECO:0000256" key="8">
    <source>
        <dbReference type="ARBA" id="ARBA00022737"/>
    </source>
</evidence>
<feature type="region of interest" description="Disordered" evidence="17">
    <location>
        <begin position="1021"/>
        <end position="1070"/>
    </location>
</feature>
<reference evidence="20" key="1">
    <citation type="journal article" date="2023" name="DNA Res.">
        <title>Chromosome-level genome assembly of Phrynocephalus forsythii using third-generation DNA sequencing and Hi-C analysis.</title>
        <authorList>
            <person name="Qi Y."/>
            <person name="Zhao W."/>
            <person name="Zhao Y."/>
            <person name="Niu C."/>
            <person name="Cao S."/>
            <person name="Zhang Y."/>
        </authorList>
    </citation>
    <scope>NUCLEOTIDE SEQUENCE</scope>
    <source>
        <tissue evidence="20">Muscle</tissue>
    </source>
</reference>
<accession>A0A9Q0XFV3</accession>
<dbReference type="SUPFAM" id="SSF57667">
    <property type="entry name" value="beta-beta-alpha zinc fingers"/>
    <property type="match status" value="3"/>
</dbReference>
<dbReference type="PANTHER" id="PTHR24394">
    <property type="entry name" value="ZINC FINGER PROTEIN"/>
    <property type="match status" value="1"/>
</dbReference>
<feature type="region of interest" description="Disordered" evidence="17">
    <location>
        <begin position="979"/>
        <end position="1008"/>
    </location>
</feature>
<dbReference type="PROSITE" id="PS00028">
    <property type="entry name" value="ZINC_FINGER_C2H2_1"/>
    <property type="match status" value="6"/>
</dbReference>
<feature type="domain" description="C2H2-type" evidence="19">
    <location>
        <begin position="280"/>
        <end position="308"/>
    </location>
</feature>
<dbReference type="GO" id="GO:0005634">
    <property type="term" value="C:nucleus"/>
    <property type="evidence" value="ECO:0007669"/>
    <property type="project" value="UniProtKB-SubCell"/>
</dbReference>
<evidence type="ECO:0000256" key="3">
    <source>
        <dbReference type="ARBA" id="ARBA00022454"/>
    </source>
</evidence>
<feature type="domain" description="C2H2-type" evidence="19">
    <location>
        <begin position="252"/>
        <end position="279"/>
    </location>
</feature>
<keyword evidence="4" id="KW-0678">Repressor</keyword>
<feature type="region of interest" description="Disordered" evidence="17">
    <location>
        <begin position="827"/>
        <end position="879"/>
    </location>
</feature>
<dbReference type="Proteomes" id="UP001142489">
    <property type="component" value="Unassembled WGS sequence"/>
</dbReference>
<dbReference type="CDD" id="cd18195">
    <property type="entry name" value="BTB_POZ_ZBTB4"/>
    <property type="match status" value="1"/>
</dbReference>
<sequence length="1256" mass="135789">MAPIVEVNDVSHSTSLLLQLNEQRLRGQFCDITIIAEDTKFKAHKNVLAASSPYFKEVLLGESVCRQPGQILELPDIQADVFSDILNFIYNSRLSVPSPAAAKEIGAVGRRLGISRLGTLDEPSADVKMDRPGIVSSRPCSSPIDLTCSSRSAEPSSPVCFQDLAKVSSPVQDAQLDTETETAKILYNLSSVAAAPPPAPPPDLAFMLKGSVGWDHGSPPENPTPASDEGAPGPASPCSSPSGASYPASSTFCCGSCGRSFTTSSALSLHVKLHRARRSLSCRQCGKTFIHVKRLQTHEVLCREAEKPKGGASAGETLPSPGLPSKPAPAPSSSKKGLVFRHRGPPRGDYLSDQDHFVKVVDGHIIYFCTVCERSYMTLSSLKRHSNVHSWRRKYPCRYCDKVFALAEYRTKHEVWHTGERRYQCIFCWETFVTYYNLKTHQKAFHGINPGLISSEKTPNGGYKPKLNALKLYRLLPMRSQKRPYKTYSQGLVPENLLLPAQPLPVTLGEGDSLDGNLVSSLGTGDVAPVFAPNSNSLELPEVECFQRQDPPGAVEMSVAPSTDEKVRPEKPTGALVAEPPSVIAYGRPTSSVIVHSTSVTSQPPSVITYNSRSSDVMPEDSPRPAAGLSQPPPPSTAVAKPIKKQVLREYIQSQKAEEQALGEKGSDHGHRARGPRPGRTMTYMAKPAYVGAASESRAAPLCQITVRIGEEAIVKRRISETDLMLDKGGCAGGSRRFDFSRGGENAEKEESLPDAPLGKHGDRVYVNESGEEESDRGDTEDQLWRPYYSYKPKRKACGGGTGPATSKAKKSRWRRRLRSLRWLKRTEKAEEEEEEEEEARNDTSVGTHEPVSGDISGGPRGTSESEGADLPHKAGGGRTSEWKHVCGICGKLFSALKKLRKHERVHGRLGKEGCALAALAGPPHRVGRKPLVKFTCAHCAKVCKTAAALSRHMKRHEGKGAEEAPLPALTTVIAYSKKTPEAPPAAPSPIVKEETTQEMQVSSSSGEALVGQLDALEEDPAPMESAPYGGQTLAPVSAEEDSTPLEGDPPPFLQPTPAHPPPPEASTSLAEMQPCMPHSLQDPVISHTGLLQKQVLTPRLVEEDPYPPVQEYPLPLLVPGSCRTRKDLEDKTPFLTYPSAIQFNAVSRAGSSDGEAKVSFYPDPYPLMYGHQLLAAYPYNFTLPVALNMVVPDDKGQPLPFLPSVFSYSMNPCRSEVHEAGAGSNGGLAMAGSAVRESRGEAAAAAERLKKGSLL</sequence>
<feature type="domain" description="C2H2-type" evidence="19">
    <location>
        <begin position="367"/>
        <end position="394"/>
    </location>
</feature>
<evidence type="ECO:0000256" key="7">
    <source>
        <dbReference type="ARBA" id="ARBA00022723"/>
    </source>
</evidence>
<feature type="region of interest" description="Disordered" evidence="17">
    <location>
        <begin position="598"/>
        <end position="640"/>
    </location>
</feature>
<evidence type="ECO:0000259" key="19">
    <source>
        <dbReference type="PROSITE" id="PS50157"/>
    </source>
</evidence>
<keyword evidence="9 16" id="KW-0863">Zinc-finger</keyword>
<dbReference type="InterPro" id="IPR000210">
    <property type="entry name" value="BTB/POZ_dom"/>
</dbReference>
<dbReference type="FunFam" id="3.30.160.60:FF:004535">
    <property type="match status" value="1"/>
</dbReference>
<evidence type="ECO:0000313" key="21">
    <source>
        <dbReference type="Proteomes" id="UP001142489"/>
    </source>
</evidence>